<comment type="similarity">
    <text evidence="2">Belongs to the peptide transporter carbon starvation (CstA) (TC 2.A.114) family.</text>
</comment>
<feature type="transmembrane region" description="Helical" evidence="8">
    <location>
        <begin position="564"/>
        <end position="589"/>
    </location>
</feature>
<feature type="transmembrane region" description="Helical" evidence="8">
    <location>
        <begin position="596"/>
        <end position="616"/>
    </location>
</feature>
<dbReference type="Proteomes" id="UP000018217">
    <property type="component" value="Unassembled WGS sequence"/>
</dbReference>
<keyword evidence="4" id="KW-1003">Cell membrane</keyword>
<evidence type="ECO:0000256" key="4">
    <source>
        <dbReference type="ARBA" id="ARBA00022475"/>
    </source>
</evidence>
<keyword evidence="5 8" id="KW-0812">Transmembrane</keyword>
<feature type="transmembrane region" description="Helical" evidence="8">
    <location>
        <begin position="223"/>
        <end position="243"/>
    </location>
</feature>
<dbReference type="PANTHER" id="PTHR30252">
    <property type="entry name" value="INNER MEMBRANE PEPTIDE TRANSPORTER"/>
    <property type="match status" value="1"/>
</dbReference>
<dbReference type="PROSITE" id="PS51257">
    <property type="entry name" value="PROKAR_LIPOPROTEIN"/>
    <property type="match status" value="1"/>
</dbReference>
<evidence type="ECO:0000256" key="8">
    <source>
        <dbReference type="SAM" id="Phobius"/>
    </source>
</evidence>
<accession>V5Z3J1</accession>
<evidence type="ECO:0000256" key="7">
    <source>
        <dbReference type="ARBA" id="ARBA00023136"/>
    </source>
</evidence>
<evidence type="ECO:0000256" key="1">
    <source>
        <dbReference type="ARBA" id="ARBA00004651"/>
    </source>
</evidence>
<feature type="transmembrane region" description="Helical" evidence="8">
    <location>
        <begin position="34"/>
        <end position="54"/>
    </location>
</feature>
<dbReference type="Pfam" id="PF02554">
    <property type="entry name" value="CstA"/>
    <property type="match status" value="1"/>
</dbReference>
<feature type="transmembrane region" description="Helical" evidence="8">
    <location>
        <begin position="488"/>
        <end position="505"/>
    </location>
</feature>
<gene>
    <name evidence="10" type="primary">cstA</name>
    <name evidence="10" type="ORF">EPIR_0525</name>
</gene>
<dbReference type="InterPro" id="IPR051605">
    <property type="entry name" value="CstA"/>
</dbReference>
<keyword evidence="11" id="KW-1185">Reference proteome</keyword>
<feature type="transmembrane region" description="Helical" evidence="8">
    <location>
        <begin position="119"/>
        <end position="141"/>
    </location>
</feature>
<feature type="transmembrane region" description="Helical" evidence="8">
    <location>
        <begin position="364"/>
        <end position="387"/>
    </location>
</feature>
<dbReference type="InterPro" id="IPR003706">
    <property type="entry name" value="CstA_N"/>
</dbReference>
<feature type="transmembrane region" description="Helical" evidence="8">
    <location>
        <begin position="258"/>
        <end position="278"/>
    </location>
</feature>
<comment type="caution">
    <text evidence="10">The sequence shown here is derived from an EMBL/GenBank/DDBJ whole genome shotgun (WGS) entry which is preliminary data.</text>
</comment>
<dbReference type="EMBL" id="CAHS01000006">
    <property type="protein sequence ID" value="CCG85890.1"/>
    <property type="molecule type" value="Genomic_DNA"/>
</dbReference>
<dbReference type="AlphaFoldDB" id="V5Z3J1"/>
<evidence type="ECO:0000256" key="2">
    <source>
        <dbReference type="ARBA" id="ARBA00007755"/>
    </source>
</evidence>
<evidence type="ECO:0000256" key="3">
    <source>
        <dbReference type="ARBA" id="ARBA00022448"/>
    </source>
</evidence>
<protein>
    <submittedName>
        <fullName evidence="10">Carbon starvation protein</fullName>
    </submittedName>
</protein>
<sequence length="711" mass="76417">MNKNNFFKHIPWMILGILGACCLAVVALRRGEHISALWIVVASVSVYLVAYRYYSLYIAQKVMKLDASRATPAVINNDGLNYVPTHRNVLFGHHFAAIAGAGPLVGPVLAAQMGYLPGVLWLLAGVVLAGAVQDFMVLFLSTRRNGASLGEMIKNEMGQVPGTIALFGCFLIMIIILAVLALIVVKALAESPWGVFTVCSTVPIALFMGIWMRFIRPGRVGEISLIGVLLLIASIWFGGVVAADPYWGPALTFKDTTITFTLIGYAFISALLPVWLILAPRDYLATFLKIGVIVGLAIGIVILNPELKMPALTPYIDGSGPLWKGALFPFLFITIACGAVSGFHALIASGTTPKLLACETDARFIGYGAMLMESFVAIMALVAASIIEPGLYFAMNTPPAGLGITMPNLHELSGANAPLIMAQLQDVTAQAAATVSSWGFVITPEQIMQTAKDIGEPSVLNRAGGAPTLAVGIAWVFDRILPIADMGFWYHFGILFEALFILTALDAGTRSGRFMLQDLLGNFVPFLKKTDSLLAGMVGTAGCVGLWGYLLYQGVVDPLGGVKSLWPLFGISNQMLAAVALVLSTVVLIKMKQTRYIWVTVVPAVWLLICTTWALGVKLLSQNPKMEGFFYMASEYKVKVAAGGTDLTAGQIANMNHIVVNNYTNAGLSILFLVVVYSIIFYGIKAWLRTRQSGGRTDPETSYIVVPKEGG</sequence>
<name>V5Z3J1_9GAMM</name>
<dbReference type="STRING" id="1161919.EPIR_0525"/>
<proteinExistence type="inferred from homology"/>
<reference evidence="10 11" key="1">
    <citation type="journal article" date="2013" name="Syst. Appl. Microbiol.">
        <title>Phylogenetic position and virulence apparatus of the pear flower necrosis pathogen Erwinia piriflorinigrans CFBP 5888T as assessed by comparative genomics.</title>
        <authorList>
            <person name="Smits T.H."/>
            <person name="Rezzonico F."/>
            <person name="Lopez M.M."/>
            <person name="Blom J."/>
            <person name="Goesmann A."/>
            <person name="Frey J.E."/>
            <person name="Duffy B."/>
        </authorList>
    </citation>
    <scope>NUCLEOTIDE SEQUENCE [LARGE SCALE GENOMIC DNA]</scope>
    <source>
        <strain evidence="11">CFBP5888</strain>
    </source>
</reference>
<feature type="transmembrane region" description="Helical" evidence="8">
    <location>
        <begin position="323"/>
        <end position="343"/>
    </location>
</feature>
<feature type="transmembrane region" description="Helical" evidence="8">
    <location>
        <begin position="283"/>
        <end position="303"/>
    </location>
</feature>
<dbReference type="GO" id="GO:0005886">
    <property type="term" value="C:plasma membrane"/>
    <property type="evidence" value="ECO:0007669"/>
    <property type="project" value="UniProtKB-SubCell"/>
</dbReference>
<feature type="transmembrane region" description="Helical" evidence="8">
    <location>
        <begin position="663"/>
        <end position="684"/>
    </location>
</feature>
<dbReference type="OrthoDB" id="9761224at2"/>
<feature type="transmembrane region" description="Helical" evidence="8">
    <location>
        <begin position="162"/>
        <end position="185"/>
    </location>
</feature>
<keyword evidence="6 8" id="KW-1133">Transmembrane helix</keyword>
<evidence type="ECO:0000256" key="5">
    <source>
        <dbReference type="ARBA" id="ARBA00022692"/>
    </source>
</evidence>
<evidence type="ECO:0000259" key="9">
    <source>
        <dbReference type="Pfam" id="PF02554"/>
    </source>
</evidence>
<feature type="domain" description="CstA N-terminal" evidence="9">
    <location>
        <begin position="35"/>
        <end position="614"/>
    </location>
</feature>
<keyword evidence="3" id="KW-0813">Transport</keyword>
<feature type="transmembrane region" description="Helical" evidence="8">
    <location>
        <begin position="533"/>
        <end position="552"/>
    </location>
</feature>
<keyword evidence="7 8" id="KW-0472">Membrane</keyword>
<evidence type="ECO:0000313" key="10">
    <source>
        <dbReference type="EMBL" id="CCG85890.1"/>
    </source>
</evidence>
<dbReference type="GO" id="GO:0009267">
    <property type="term" value="P:cellular response to starvation"/>
    <property type="evidence" value="ECO:0007669"/>
    <property type="project" value="InterPro"/>
</dbReference>
<evidence type="ECO:0000256" key="6">
    <source>
        <dbReference type="ARBA" id="ARBA00022989"/>
    </source>
</evidence>
<evidence type="ECO:0000313" key="11">
    <source>
        <dbReference type="Proteomes" id="UP000018217"/>
    </source>
</evidence>
<dbReference type="PANTHER" id="PTHR30252:SF3">
    <property type="entry name" value="PYRUVATE_PROTON SYMPORTER BTST"/>
    <property type="match status" value="1"/>
</dbReference>
<feature type="transmembrane region" description="Helical" evidence="8">
    <location>
        <begin position="191"/>
        <end position="211"/>
    </location>
</feature>
<feature type="transmembrane region" description="Helical" evidence="8">
    <location>
        <begin position="12"/>
        <end position="28"/>
    </location>
</feature>
<feature type="transmembrane region" description="Helical" evidence="8">
    <location>
        <begin position="95"/>
        <end position="113"/>
    </location>
</feature>
<organism evidence="10 11">
    <name type="scientific">Erwinia piriflorinigrans CFBP 5888</name>
    <dbReference type="NCBI Taxonomy" id="1161919"/>
    <lineage>
        <taxon>Bacteria</taxon>
        <taxon>Pseudomonadati</taxon>
        <taxon>Pseudomonadota</taxon>
        <taxon>Gammaproteobacteria</taxon>
        <taxon>Enterobacterales</taxon>
        <taxon>Erwiniaceae</taxon>
        <taxon>Erwinia</taxon>
    </lineage>
</organism>
<comment type="subcellular location">
    <subcellularLocation>
        <location evidence="1">Cell membrane</location>
        <topology evidence="1">Multi-pass membrane protein</topology>
    </subcellularLocation>
</comment>